<organism evidence="1 2">
    <name type="scientific">Lepeophtheirus salmonis</name>
    <name type="common">Salmon louse</name>
    <name type="synonym">Caligus salmonis</name>
    <dbReference type="NCBI Taxonomy" id="72036"/>
    <lineage>
        <taxon>Eukaryota</taxon>
        <taxon>Metazoa</taxon>
        <taxon>Ecdysozoa</taxon>
        <taxon>Arthropoda</taxon>
        <taxon>Crustacea</taxon>
        <taxon>Multicrustacea</taxon>
        <taxon>Hexanauplia</taxon>
        <taxon>Copepoda</taxon>
        <taxon>Siphonostomatoida</taxon>
        <taxon>Caligidae</taxon>
        <taxon>Lepeophtheirus</taxon>
    </lineage>
</organism>
<protein>
    <submittedName>
        <fullName evidence="1">(salmon louse) hypothetical protein</fullName>
    </submittedName>
</protein>
<dbReference type="Proteomes" id="UP000675881">
    <property type="component" value="Chromosome 3"/>
</dbReference>
<name>A0A7R8H7C5_LEPSM</name>
<evidence type="ECO:0000313" key="1">
    <source>
        <dbReference type="EMBL" id="CAF2899307.1"/>
    </source>
</evidence>
<gene>
    <name evidence="1" type="ORF">LSAA_7063</name>
</gene>
<keyword evidence="2" id="KW-1185">Reference proteome</keyword>
<evidence type="ECO:0000313" key="2">
    <source>
        <dbReference type="Proteomes" id="UP000675881"/>
    </source>
</evidence>
<dbReference type="EMBL" id="HG994582">
    <property type="protein sequence ID" value="CAF2899307.1"/>
    <property type="molecule type" value="Genomic_DNA"/>
</dbReference>
<proteinExistence type="predicted"/>
<reference evidence="1" key="1">
    <citation type="submission" date="2021-02" db="EMBL/GenBank/DDBJ databases">
        <authorList>
            <person name="Bekaert M."/>
        </authorList>
    </citation>
    <scope>NUCLEOTIDE SEQUENCE</scope>
    <source>
        <strain evidence="1">IoA-00</strain>
    </source>
</reference>
<sequence>MEYNTTLVKIQTSIADAGKENKVVVNSLNQYDSVKLFELHCTSLNGDIPEYPDWRDQLISAIDNKNIDSTTKMVYLKSLMEPGTLAEQALADFTRNGACYEAALKVLEHYFGIGEYSSEL</sequence>
<dbReference type="AlphaFoldDB" id="A0A7R8H7C5"/>
<accession>A0A7R8H7C5</accession>